<dbReference type="OrthoDB" id="10611663at2759"/>
<sequence length="86" mass="9146">MVSAGGEDGVVAATNAQKMLLSRSSLDERSLLLGSPLLDSSQSVKRAAKSKMLNGRTWRKRCRSEMSDTEDAPTSPSLRSADSSSS</sequence>
<reference evidence="2 3" key="1">
    <citation type="submission" date="2018-11" db="EMBL/GenBank/DDBJ databases">
        <authorList>
            <consortium name="Pathogen Informatics"/>
        </authorList>
    </citation>
    <scope>NUCLEOTIDE SEQUENCE [LARGE SCALE GENOMIC DNA]</scope>
</reference>
<accession>A0A3P6QHR1</accession>
<evidence type="ECO:0000313" key="3">
    <source>
        <dbReference type="Proteomes" id="UP000271098"/>
    </source>
</evidence>
<dbReference type="AlphaFoldDB" id="A0A3P6QHR1"/>
<dbReference type="EMBL" id="UYRT01006044">
    <property type="protein sequence ID" value="VDK39815.1"/>
    <property type="molecule type" value="Genomic_DNA"/>
</dbReference>
<feature type="compositionally biased region" description="Low complexity" evidence="1">
    <location>
        <begin position="75"/>
        <end position="86"/>
    </location>
</feature>
<protein>
    <submittedName>
        <fullName evidence="2">Uncharacterized protein</fullName>
    </submittedName>
</protein>
<organism evidence="2 3">
    <name type="scientific">Gongylonema pulchrum</name>
    <dbReference type="NCBI Taxonomy" id="637853"/>
    <lineage>
        <taxon>Eukaryota</taxon>
        <taxon>Metazoa</taxon>
        <taxon>Ecdysozoa</taxon>
        <taxon>Nematoda</taxon>
        <taxon>Chromadorea</taxon>
        <taxon>Rhabditida</taxon>
        <taxon>Spirurina</taxon>
        <taxon>Spiruromorpha</taxon>
        <taxon>Spiruroidea</taxon>
        <taxon>Gongylonematidae</taxon>
        <taxon>Gongylonema</taxon>
    </lineage>
</organism>
<gene>
    <name evidence="2" type="ORF">GPUH_LOCUS3503</name>
</gene>
<feature type="region of interest" description="Disordered" evidence="1">
    <location>
        <begin position="48"/>
        <end position="86"/>
    </location>
</feature>
<evidence type="ECO:0000313" key="2">
    <source>
        <dbReference type="EMBL" id="VDK39815.1"/>
    </source>
</evidence>
<evidence type="ECO:0000256" key="1">
    <source>
        <dbReference type="SAM" id="MobiDB-lite"/>
    </source>
</evidence>
<name>A0A3P6QHR1_9BILA</name>
<proteinExistence type="predicted"/>
<keyword evidence="3" id="KW-1185">Reference proteome</keyword>
<dbReference type="Proteomes" id="UP000271098">
    <property type="component" value="Unassembled WGS sequence"/>
</dbReference>